<feature type="non-terminal residue" evidence="2">
    <location>
        <position position="51"/>
    </location>
</feature>
<name>A0A6J4MXN2_9CHLR</name>
<protein>
    <submittedName>
        <fullName evidence="2">Uncharacterized protein</fullName>
    </submittedName>
</protein>
<dbReference type="AlphaFoldDB" id="A0A6J4MXN2"/>
<evidence type="ECO:0000313" key="2">
    <source>
        <dbReference type="EMBL" id="CAA9369235.1"/>
    </source>
</evidence>
<accession>A0A6J4MXN2</accession>
<reference evidence="2" key="1">
    <citation type="submission" date="2020-02" db="EMBL/GenBank/DDBJ databases">
        <authorList>
            <person name="Meier V. D."/>
        </authorList>
    </citation>
    <scope>NUCLEOTIDE SEQUENCE</scope>
    <source>
        <strain evidence="2">AVDCRST_MAG93</strain>
    </source>
</reference>
<proteinExistence type="predicted"/>
<feature type="non-terminal residue" evidence="2">
    <location>
        <position position="1"/>
    </location>
</feature>
<keyword evidence="1" id="KW-1133">Transmembrane helix</keyword>
<keyword evidence="1" id="KW-0812">Transmembrane</keyword>
<keyword evidence="1" id="KW-0472">Membrane</keyword>
<evidence type="ECO:0000256" key="1">
    <source>
        <dbReference type="SAM" id="Phobius"/>
    </source>
</evidence>
<dbReference type="EMBL" id="CADCTR010002783">
    <property type="protein sequence ID" value="CAA9369235.1"/>
    <property type="molecule type" value="Genomic_DNA"/>
</dbReference>
<sequence>AAACFTCVNNGLLAGSWYERIRSSTSIRRLLFATGTCCPVALLCQTAGVRL</sequence>
<gene>
    <name evidence="2" type="ORF">AVDCRST_MAG93-8262</name>
</gene>
<feature type="transmembrane region" description="Helical" evidence="1">
    <location>
        <begin position="30"/>
        <end position="49"/>
    </location>
</feature>
<organism evidence="2">
    <name type="scientific">uncultured Chloroflexia bacterium</name>
    <dbReference type="NCBI Taxonomy" id="1672391"/>
    <lineage>
        <taxon>Bacteria</taxon>
        <taxon>Bacillati</taxon>
        <taxon>Chloroflexota</taxon>
        <taxon>Chloroflexia</taxon>
        <taxon>environmental samples</taxon>
    </lineage>
</organism>